<dbReference type="Pfam" id="PF13409">
    <property type="entry name" value="GST_N_2"/>
    <property type="match status" value="1"/>
</dbReference>
<accession>A0A2X4V5M5</accession>
<dbReference type="PANTHER" id="PTHR42673">
    <property type="entry name" value="MALEYLACETOACETATE ISOMERASE"/>
    <property type="match status" value="1"/>
</dbReference>
<dbReference type="GO" id="GO:0004364">
    <property type="term" value="F:glutathione transferase activity"/>
    <property type="evidence" value="ECO:0007669"/>
    <property type="project" value="TreeGrafter"/>
</dbReference>
<organism evidence="2 3">
    <name type="scientific">Leminorella richardii</name>
    <dbReference type="NCBI Taxonomy" id="158841"/>
    <lineage>
        <taxon>Bacteria</taxon>
        <taxon>Pseudomonadati</taxon>
        <taxon>Pseudomonadota</taxon>
        <taxon>Gammaproteobacteria</taxon>
        <taxon>Enterobacterales</taxon>
        <taxon>Budviciaceae</taxon>
        <taxon>Leminorella</taxon>
    </lineage>
</organism>
<dbReference type="GO" id="GO:0016034">
    <property type="term" value="F:maleylacetoacetate isomerase activity"/>
    <property type="evidence" value="ECO:0007669"/>
    <property type="project" value="TreeGrafter"/>
</dbReference>
<feature type="domain" description="GST N-terminal" evidence="1">
    <location>
        <begin position="2"/>
        <end position="84"/>
    </location>
</feature>
<dbReference type="CDD" id="cd03194">
    <property type="entry name" value="GST_C_3"/>
    <property type="match status" value="1"/>
</dbReference>
<dbReference type="Proteomes" id="UP000249005">
    <property type="component" value="Chromosome 1"/>
</dbReference>
<dbReference type="GO" id="GO:0006749">
    <property type="term" value="P:glutathione metabolic process"/>
    <property type="evidence" value="ECO:0007669"/>
    <property type="project" value="TreeGrafter"/>
</dbReference>
<proteinExistence type="predicted"/>
<reference evidence="2 3" key="1">
    <citation type="submission" date="2018-06" db="EMBL/GenBank/DDBJ databases">
        <authorList>
            <consortium name="Pathogen Informatics"/>
            <person name="Doyle S."/>
        </authorList>
    </citation>
    <scope>NUCLEOTIDE SEQUENCE [LARGE SCALE GENOMIC DNA]</scope>
    <source>
        <strain evidence="2 3">NCTC12151</strain>
    </source>
</reference>
<evidence type="ECO:0000313" key="2">
    <source>
        <dbReference type="EMBL" id="SQI43508.1"/>
    </source>
</evidence>
<name>A0A2X4V5M5_9GAMM</name>
<dbReference type="GO" id="GO:0006559">
    <property type="term" value="P:L-phenylalanine catabolic process"/>
    <property type="evidence" value="ECO:0007669"/>
    <property type="project" value="TreeGrafter"/>
</dbReference>
<dbReference type="RefSeq" id="WP_111741444.1">
    <property type="nucleotide sequence ID" value="NZ_LR698987.1"/>
</dbReference>
<dbReference type="PROSITE" id="PS50404">
    <property type="entry name" value="GST_NTER"/>
    <property type="match status" value="1"/>
</dbReference>
<dbReference type="CDD" id="cd03043">
    <property type="entry name" value="GST_N_1"/>
    <property type="match status" value="1"/>
</dbReference>
<dbReference type="InterPro" id="IPR040079">
    <property type="entry name" value="Glutathione_S-Trfase"/>
</dbReference>
<dbReference type="SFLD" id="SFLDG00358">
    <property type="entry name" value="Main_(cytGST)"/>
    <property type="match status" value="1"/>
</dbReference>
<evidence type="ECO:0000259" key="1">
    <source>
        <dbReference type="PROSITE" id="PS50404"/>
    </source>
</evidence>
<dbReference type="KEGG" id="lri:NCTC12151_03104"/>
<evidence type="ECO:0000313" key="3">
    <source>
        <dbReference type="Proteomes" id="UP000249005"/>
    </source>
</evidence>
<dbReference type="PANTHER" id="PTHR42673:SF4">
    <property type="entry name" value="MALEYLACETOACETATE ISOMERASE"/>
    <property type="match status" value="1"/>
</dbReference>
<sequence>MYQLYIANKNYSSWSLRPWVLMSQLGIPFEETIVPFSSAPGENWENYRRFSPNGKVPCLVDNGISVWDSLAIVEYLAESHPEIWPQERQPRAWARSACAEMHSGFSTLRNTCPMNVGIRVRMNQPPEALKKELEHLCELWESGLAQFGGPFLAGHAFTAVDAFFVPVAFRIQSYGLELTPESTKYVQRLLGLQSVMMWEEEALKEEWRDESHEKETLESGILLQDLRCA</sequence>
<gene>
    <name evidence="2" type="primary">sspA_2</name>
    <name evidence="2" type="ORF">NCTC12151_03104</name>
</gene>
<dbReference type="Gene3D" id="1.20.1050.10">
    <property type="match status" value="1"/>
</dbReference>
<dbReference type="SFLD" id="SFLDS00019">
    <property type="entry name" value="Glutathione_Transferase_(cytos"/>
    <property type="match status" value="1"/>
</dbReference>
<keyword evidence="3" id="KW-1185">Reference proteome</keyword>
<dbReference type="SUPFAM" id="SSF52833">
    <property type="entry name" value="Thioredoxin-like"/>
    <property type="match status" value="1"/>
</dbReference>
<dbReference type="AlphaFoldDB" id="A0A2X4V5M5"/>
<dbReference type="EMBL" id="LS483470">
    <property type="protein sequence ID" value="SQI43508.1"/>
    <property type="molecule type" value="Genomic_DNA"/>
</dbReference>
<dbReference type="SUPFAM" id="SSF47616">
    <property type="entry name" value="GST C-terminal domain-like"/>
    <property type="match status" value="1"/>
</dbReference>
<dbReference type="InterPro" id="IPR036282">
    <property type="entry name" value="Glutathione-S-Trfase_C_sf"/>
</dbReference>
<dbReference type="Gene3D" id="3.40.30.10">
    <property type="entry name" value="Glutaredoxin"/>
    <property type="match status" value="1"/>
</dbReference>
<dbReference type="InterPro" id="IPR004045">
    <property type="entry name" value="Glutathione_S-Trfase_N"/>
</dbReference>
<protein>
    <submittedName>
        <fullName evidence="2">Stringent starvation protein A</fullName>
    </submittedName>
</protein>
<dbReference type="InterPro" id="IPR036249">
    <property type="entry name" value="Thioredoxin-like_sf"/>
</dbReference>
<dbReference type="OrthoDB" id="9799538at2"/>